<dbReference type="AlphaFoldDB" id="A0A931DQR7"/>
<proteinExistence type="predicted"/>
<dbReference type="EMBL" id="JADOUA010000001">
    <property type="protein sequence ID" value="MBG6093028.1"/>
    <property type="molecule type" value="Genomic_DNA"/>
</dbReference>
<sequence>MLFSRDGGRGCGTLVARVVLVVMLAITAFASRSWFEGKALDAIYGNRPRIHAGDHFEPGATAVEDGVRQTAVLIRDVPHVRVTSPTPEWRRNHKDAKCDDGVCTARATHEKYLGGIDLMSVLAGLLVCYLVWILLVDTGRPSYRDEDDHRPYARDRSYDRYRR</sequence>
<keyword evidence="2" id="KW-0812">Transmembrane</keyword>
<keyword evidence="2" id="KW-1133">Transmembrane helix</keyword>
<feature type="region of interest" description="Disordered" evidence="1">
    <location>
        <begin position="143"/>
        <end position="163"/>
    </location>
</feature>
<protein>
    <submittedName>
        <fullName evidence="3">Uncharacterized protein</fullName>
    </submittedName>
</protein>
<dbReference type="RefSeq" id="WP_197015136.1">
    <property type="nucleotide sequence ID" value="NZ_BAABES010000018.1"/>
</dbReference>
<feature type="transmembrane region" description="Helical" evidence="2">
    <location>
        <begin position="12"/>
        <end position="30"/>
    </location>
</feature>
<name>A0A931DQR7_9ACTN</name>
<evidence type="ECO:0000313" key="4">
    <source>
        <dbReference type="Proteomes" id="UP000614047"/>
    </source>
</evidence>
<accession>A0A931DQR7</accession>
<organism evidence="3 4">
    <name type="scientific">Actinomadura viridis</name>
    <dbReference type="NCBI Taxonomy" id="58110"/>
    <lineage>
        <taxon>Bacteria</taxon>
        <taxon>Bacillati</taxon>
        <taxon>Actinomycetota</taxon>
        <taxon>Actinomycetes</taxon>
        <taxon>Streptosporangiales</taxon>
        <taxon>Thermomonosporaceae</taxon>
        <taxon>Actinomadura</taxon>
    </lineage>
</organism>
<evidence type="ECO:0000313" key="3">
    <source>
        <dbReference type="EMBL" id="MBG6093028.1"/>
    </source>
</evidence>
<feature type="transmembrane region" description="Helical" evidence="2">
    <location>
        <begin position="118"/>
        <end position="136"/>
    </location>
</feature>
<reference evidence="3" key="1">
    <citation type="submission" date="2020-11" db="EMBL/GenBank/DDBJ databases">
        <title>Sequencing the genomes of 1000 actinobacteria strains.</title>
        <authorList>
            <person name="Klenk H.-P."/>
        </authorList>
    </citation>
    <scope>NUCLEOTIDE SEQUENCE</scope>
    <source>
        <strain evidence="3">DSM 43175</strain>
    </source>
</reference>
<dbReference type="Proteomes" id="UP000614047">
    <property type="component" value="Unassembled WGS sequence"/>
</dbReference>
<evidence type="ECO:0000256" key="2">
    <source>
        <dbReference type="SAM" id="Phobius"/>
    </source>
</evidence>
<keyword evidence="2" id="KW-0472">Membrane</keyword>
<evidence type="ECO:0000256" key="1">
    <source>
        <dbReference type="SAM" id="MobiDB-lite"/>
    </source>
</evidence>
<gene>
    <name evidence="3" type="ORF">IW256_007141</name>
</gene>
<comment type="caution">
    <text evidence="3">The sequence shown here is derived from an EMBL/GenBank/DDBJ whole genome shotgun (WGS) entry which is preliminary data.</text>
</comment>
<keyword evidence="4" id="KW-1185">Reference proteome</keyword>